<evidence type="ECO:0000313" key="3">
    <source>
        <dbReference type="Proteomes" id="UP001187682"/>
    </source>
</evidence>
<protein>
    <submittedName>
        <fullName evidence="2">Uncharacterized protein</fullName>
    </submittedName>
</protein>
<proteinExistence type="predicted"/>
<keyword evidence="1" id="KW-0732">Signal</keyword>
<dbReference type="AlphaFoldDB" id="A0AAE8SXV0"/>
<evidence type="ECO:0000313" key="2">
    <source>
        <dbReference type="EMBL" id="SPO04337.1"/>
    </source>
</evidence>
<dbReference type="InterPro" id="IPR025649">
    <property type="entry name" value="DUF4360"/>
</dbReference>
<gene>
    <name evidence="2" type="ORF">DNG_07021</name>
</gene>
<accession>A0AAE8SXV0</accession>
<name>A0AAE8SXV0_9PEZI</name>
<organism evidence="2 3">
    <name type="scientific">Cephalotrichum gorgonifer</name>
    <dbReference type="NCBI Taxonomy" id="2041049"/>
    <lineage>
        <taxon>Eukaryota</taxon>
        <taxon>Fungi</taxon>
        <taxon>Dikarya</taxon>
        <taxon>Ascomycota</taxon>
        <taxon>Pezizomycotina</taxon>
        <taxon>Sordariomycetes</taxon>
        <taxon>Hypocreomycetidae</taxon>
        <taxon>Microascales</taxon>
        <taxon>Microascaceae</taxon>
        <taxon>Cephalotrichum</taxon>
    </lineage>
</organism>
<feature type="signal peptide" evidence="1">
    <location>
        <begin position="1"/>
        <end position="17"/>
    </location>
</feature>
<reference evidence="2" key="1">
    <citation type="submission" date="2018-03" db="EMBL/GenBank/DDBJ databases">
        <authorList>
            <person name="Guldener U."/>
        </authorList>
    </citation>
    <scope>NUCLEOTIDE SEQUENCE</scope>
</reference>
<dbReference type="Proteomes" id="UP001187682">
    <property type="component" value="Unassembled WGS sequence"/>
</dbReference>
<dbReference type="Pfam" id="PF14273">
    <property type="entry name" value="DUF4360"/>
    <property type="match status" value="1"/>
</dbReference>
<dbReference type="EMBL" id="ONZQ02000010">
    <property type="protein sequence ID" value="SPO04337.1"/>
    <property type="molecule type" value="Genomic_DNA"/>
</dbReference>
<comment type="caution">
    <text evidence="2">The sequence shown here is derived from an EMBL/GenBank/DDBJ whole genome shotgun (WGS) entry which is preliminary data.</text>
</comment>
<dbReference type="PANTHER" id="PTHR38847:SF1">
    <property type="entry name" value="PSEUDOURIDINE SYNTHASE RSUA_RLUA-LIKE DOMAIN-CONTAINING PROTEIN"/>
    <property type="match status" value="1"/>
</dbReference>
<sequence>MKPISALLSLLPFLANATPLLPRQGPQAQITSITASGPGCAPGTFSTSIDPTSAIATFGFDAYQSAIGAGVPGSDREKHCELFLTVRFPLGCTTASVTTTSHGFAVLGAGTSGVVATGYNISPGNLSNGNPPSKTLSGAQWADGDVYQKEDQNVARVQINGEGQRDVQFVVRSRVFVTGSGSNPEGLVTTDDIVVAITGLQTC</sequence>
<evidence type="ECO:0000256" key="1">
    <source>
        <dbReference type="SAM" id="SignalP"/>
    </source>
</evidence>
<feature type="chain" id="PRO_5041931986" evidence="1">
    <location>
        <begin position="18"/>
        <end position="203"/>
    </location>
</feature>
<keyword evidence="3" id="KW-1185">Reference proteome</keyword>
<dbReference type="PANTHER" id="PTHR38847">
    <property type="match status" value="1"/>
</dbReference>